<evidence type="ECO:0000256" key="1">
    <source>
        <dbReference type="ARBA" id="ARBA00022475"/>
    </source>
</evidence>
<evidence type="ECO:0000313" key="5">
    <source>
        <dbReference type="EMBL" id="OWY27616.1"/>
    </source>
</evidence>
<keyword evidence="1" id="KW-0472">Membrane</keyword>
<organism evidence="5 6">
    <name type="scientific">Herbaspirillum robiniae</name>
    <dbReference type="NCBI Taxonomy" id="2014887"/>
    <lineage>
        <taxon>Bacteria</taxon>
        <taxon>Pseudomonadati</taxon>
        <taxon>Pseudomonadota</taxon>
        <taxon>Betaproteobacteria</taxon>
        <taxon>Burkholderiales</taxon>
        <taxon>Oxalobacteraceae</taxon>
        <taxon>Herbaspirillum</taxon>
    </lineage>
</organism>
<dbReference type="Pfam" id="PF00005">
    <property type="entry name" value="ABC_tran"/>
    <property type="match status" value="1"/>
</dbReference>
<dbReference type="InterPro" id="IPR027417">
    <property type="entry name" value="P-loop_NTPase"/>
</dbReference>
<dbReference type="InterPro" id="IPR003593">
    <property type="entry name" value="AAA+_ATPase"/>
</dbReference>
<dbReference type="InterPro" id="IPR003439">
    <property type="entry name" value="ABC_transporter-like_ATP-bd"/>
</dbReference>
<evidence type="ECO:0000256" key="3">
    <source>
        <dbReference type="ARBA" id="ARBA00022840"/>
    </source>
</evidence>
<sequence length="209" mass="22452">MTNPEHVSPAPDVAAARLQACDLASGLVGPVSFLLAKGQCLCVTGPSGAGKTRLLRLLADLDEGRGEVFLDGVARSAFTAPQWRARVLYQAAESSWWLPSVIAHFRPEQHDEAVQLASRLGLGAERLAADVTQLSTGERQRALLVRSLLKKPDVLLLDEPSSALDAGNVARMEALLQEKMQGGLAMLLVTHSREQETRLADGAIALEKR</sequence>
<evidence type="ECO:0000256" key="2">
    <source>
        <dbReference type="ARBA" id="ARBA00022741"/>
    </source>
</evidence>
<dbReference type="RefSeq" id="WP_088752124.1">
    <property type="nucleotide sequence ID" value="NZ_CP193789.1"/>
</dbReference>
<gene>
    <name evidence="5" type="ORF">CEJ42_18830</name>
</gene>
<proteinExistence type="predicted"/>
<dbReference type="PANTHER" id="PTHR43119:SF1">
    <property type="entry name" value="ABC TRANSPORTER DOMAIN-CONTAINING PROTEIN"/>
    <property type="match status" value="1"/>
</dbReference>
<dbReference type="Proteomes" id="UP000197596">
    <property type="component" value="Unassembled WGS sequence"/>
</dbReference>
<dbReference type="PROSITE" id="PS50893">
    <property type="entry name" value="ABC_TRANSPORTER_2"/>
    <property type="match status" value="1"/>
</dbReference>
<dbReference type="Gene3D" id="3.40.50.300">
    <property type="entry name" value="P-loop containing nucleotide triphosphate hydrolases"/>
    <property type="match status" value="1"/>
</dbReference>
<dbReference type="CDD" id="cd00267">
    <property type="entry name" value="ABC_ATPase"/>
    <property type="match status" value="1"/>
</dbReference>
<keyword evidence="2" id="KW-0547">Nucleotide-binding</keyword>
<keyword evidence="1" id="KW-1003">Cell membrane</keyword>
<name>A0A246WMP5_9BURK</name>
<comment type="caution">
    <text evidence="5">The sequence shown here is derived from an EMBL/GenBank/DDBJ whole genome shotgun (WGS) entry which is preliminary data.</text>
</comment>
<dbReference type="GO" id="GO:0016887">
    <property type="term" value="F:ATP hydrolysis activity"/>
    <property type="evidence" value="ECO:0007669"/>
    <property type="project" value="InterPro"/>
</dbReference>
<dbReference type="AlphaFoldDB" id="A0A246WMP5"/>
<keyword evidence="3 5" id="KW-0067">ATP-binding</keyword>
<accession>A0A246WMP5</accession>
<protein>
    <submittedName>
        <fullName evidence="5">ATP-binding protein</fullName>
    </submittedName>
</protein>
<dbReference type="PANTHER" id="PTHR43119">
    <property type="entry name" value="ABC TRANSPORT PROTEIN ATP-BINDING COMPONENT-RELATED"/>
    <property type="match status" value="1"/>
</dbReference>
<feature type="domain" description="ABC transporter" evidence="4">
    <location>
        <begin position="8"/>
        <end position="208"/>
    </location>
</feature>
<dbReference type="GO" id="GO:0005524">
    <property type="term" value="F:ATP binding"/>
    <property type="evidence" value="ECO:0007669"/>
    <property type="project" value="UniProtKB-KW"/>
</dbReference>
<evidence type="ECO:0000313" key="6">
    <source>
        <dbReference type="Proteomes" id="UP000197596"/>
    </source>
</evidence>
<dbReference type="SMART" id="SM00382">
    <property type="entry name" value="AAA"/>
    <property type="match status" value="1"/>
</dbReference>
<dbReference type="EMBL" id="NJGU01000010">
    <property type="protein sequence ID" value="OWY27616.1"/>
    <property type="molecule type" value="Genomic_DNA"/>
</dbReference>
<evidence type="ECO:0000259" key="4">
    <source>
        <dbReference type="PROSITE" id="PS50893"/>
    </source>
</evidence>
<dbReference type="SUPFAM" id="SSF52540">
    <property type="entry name" value="P-loop containing nucleoside triphosphate hydrolases"/>
    <property type="match status" value="1"/>
</dbReference>
<reference evidence="5 6" key="1">
    <citation type="submission" date="2017-06" db="EMBL/GenBank/DDBJ databases">
        <title>Herbaspirillum phytohormonus sp. nov., isolated from the root nodule of Robinia pseudoacacia in lead-zinc mine.</title>
        <authorList>
            <person name="Fan M."/>
            <person name="Lin Y."/>
        </authorList>
    </citation>
    <scope>NUCLEOTIDE SEQUENCE [LARGE SCALE GENOMIC DNA]</scope>
    <source>
        <strain evidence="5 6">HZ10</strain>
    </source>
</reference>